<dbReference type="InterPro" id="IPR033910">
    <property type="entry name" value="GluRS_core"/>
</dbReference>
<dbReference type="InterPro" id="IPR008925">
    <property type="entry name" value="aa_tRNA-synth_I_cd-bd_sf"/>
</dbReference>
<proteinExistence type="inferred from homology"/>
<dbReference type="GO" id="GO:0008270">
    <property type="term" value="F:zinc ion binding"/>
    <property type="evidence" value="ECO:0007669"/>
    <property type="project" value="InterPro"/>
</dbReference>
<keyword evidence="9 11" id="KW-0030">Aminoacyl-tRNA synthetase</keyword>
<dbReference type="GO" id="GO:0004818">
    <property type="term" value="F:glutamate-tRNA ligase activity"/>
    <property type="evidence" value="ECO:0007669"/>
    <property type="project" value="UniProtKB-UniRule"/>
</dbReference>
<dbReference type="GO" id="GO:0005524">
    <property type="term" value="F:ATP binding"/>
    <property type="evidence" value="ECO:0007669"/>
    <property type="project" value="UniProtKB-UniRule"/>
</dbReference>
<dbReference type="InterPro" id="IPR020058">
    <property type="entry name" value="Glu/Gln-tRNA-synth_Ib_cat-dom"/>
</dbReference>
<dbReference type="InterPro" id="IPR004527">
    <property type="entry name" value="Glu-tRNA-ligase_bac/mito"/>
</dbReference>
<evidence type="ECO:0000313" key="14">
    <source>
        <dbReference type="EMBL" id="SDJ09593.1"/>
    </source>
</evidence>
<dbReference type="InterPro" id="IPR020751">
    <property type="entry name" value="aa-tRNA-synth_I_codon-bd_sub2"/>
</dbReference>
<dbReference type="Gene3D" id="1.10.8.70">
    <property type="entry name" value="Glutamate-tRNA synthetase, class I, anticodon-binding domain 1"/>
    <property type="match status" value="1"/>
</dbReference>
<keyword evidence="8 11" id="KW-0648">Protein biosynthesis</keyword>
<dbReference type="Proteomes" id="UP000198853">
    <property type="component" value="Unassembled WGS sequence"/>
</dbReference>
<dbReference type="GO" id="GO:0006424">
    <property type="term" value="P:glutamyl-tRNA aminoacylation"/>
    <property type="evidence" value="ECO:0007669"/>
    <property type="project" value="UniProtKB-UniRule"/>
</dbReference>
<name>A0A1G8QY95_9BACI</name>
<organism evidence="14 15">
    <name type="scientific">Natribacillus halophilus</name>
    <dbReference type="NCBI Taxonomy" id="549003"/>
    <lineage>
        <taxon>Bacteria</taxon>
        <taxon>Bacillati</taxon>
        <taxon>Bacillota</taxon>
        <taxon>Bacilli</taxon>
        <taxon>Bacillales</taxon>
        <taxon>Bacillaceae</taxon>
        <taxon>Natribacillus</taxon>
    </lineage>
</organism>
<dbReference type="GO" id="GO:0005829">
    <property type="term" value="C:cytosol"/>
    <property type="evidence" value="ECO:0007669"/>
    <property type="project" value="TreeGrafter"/>
</dbReference>
<dbReference type="Gene3D" id="3.40.50.620">
    <property type="entry name" value="HUPs"/>
    <property type="match status" value="1"/>
</dbReference>
<dbReference type="InterPro" id="IPR000924">
    <property type="entry name" value="Glu/Gln-tRNA-synth"/>
</dbReference>
<dbReference type="SUPFAM" id="SSF48163">
    <property type="entry name" value="An anticodon-binding domain of class I aminoacyl-tRNA synthetases"/>
    <property type="match status" value="1"/>
</dbReference>
<dbReference type="InterPro" id="IPR020752">
    <property type="entry name" value="Glu-tRNA-synth_I_codon-bd_sub1"/>
</dbReference>
<comment type="subcellular location">
    <subcellularLocation>
        <location evidence="1 11">Cytoplasm</location>
    </subcellularLocation>
</comment>
<dbReference type="Gene3D" id="1.10.10.350">
    <property type="match status" value="1"/>
</dbReference>
<keyword evidence="4 11" id="KW-0963">Cytoplasm</keyword>
<dbReference type="FunFam" id="3.40.50.620:FF:000007">
    <property type="entry name" value="Glutamate--tRNA ligase"/>
    <property type="match status" value="1"/>
</dbReference>
<gene>
    <name evidence="11" type="primary">gltX</name>
    <name evidence="14" type="ORF">SAMN04488123_11473</name>
</gene>
<comment type="function">
    <text evidence="11">Catalyzes the attachment of glutamate to tRNA(Glu) in a two-step reaction: glutamate is first activated by ATP to form Glu-AMP and then transferred to the acceptor end of tRNA(Glu).</text>
</comment>
<evidence type="ECO:0000256" key="11">
    <source>
        <dbReference type="HAMAP-Rule" id="MF_00022"/>
    </source>
</evidence>
<evidence type="ECO:0000256" key="7">
    <source>
        <dbReference type="ARBA" id="ARBA00022840"/>
    </source>
</evidence>
<dbReference type="PANTHER" id="PTHR43311:SF2">
    <property type="entry name" value="GLUTAMATE--TRNA LIGASE, MITOCHONDRIAL-RELATED"/>
    <property type="match status" value="1"/>
</dbReference>
<dbReference type="PROSITE" id="PS00178">
    <property type="entry name" value="AA_TRNA_LIGASE_I"/>
    <property type="match status" value="1"/>
</dbReference>
<dbReference type="Pfam" id="PF19269">
    <property type="entry name" value="Anticodon_2"/>
    <property type="match status" value="1"/>
</dbReference>
<dbReference type="NCBIfam" id="TIGR00464">
    <property type="entry name" value="gltX_bact"/>
    <property type="match status" value="1"/>
</dbReference>
<dbReference type="PRINTS" id="PR00987">
    <property type="entry name" value="TRNASYNTHGLU"/>
</dbReference>
<evidence type="ECO:0000256" key="8">
    <source>
        <dbReference type="ARBA" id="ARBA00022917"/>
    </source>
</evidence>
<reference evidence="14 15" key="1">
    <citation type="submission" date="2016-10" db="EMBL/GenBank/DDBJ databases">
        <authorList>
            <person name="de Groot N.N."/>
        </authorList>
    </citation>
    <scope>NUCLEOTIDE SEQUENCE [LARGE SCALE GENOMIC DNA]</scope>
    <source>
        <strain evidence="14 15">DSM 21771</strain>
    </source>
</reference>
<feature type="short sequence motif" description="'KMSKS' region" evidence="11">
    <location>
        <begin position="256"/>
        <end position="260"/>
    </location>
</feature>
<evidence type="ECO:0000313" key="15">
    <source>
        <dbReference type="Proteomes" id="UP000198853"/>
    </source>
</evidence>
<dbReference type="InterPro" id="IPR001412">
    <property type="entry name" value="aa-tRNA-synth_I_CS"/>
</dbReference>
<dbReference type="InterPro" id="IPR045462">
    <property type="entry name" value="aa-tRNA-synth_I_cd-bd"/>
</dbReference>
<dbReference type="PANTHER" id="PTHR43311">
    <property type="entry name" value="GLUTAMATE--TRNA LIGASE"/>
    <property type="match status" value="1"/>
</dbReference>
<dbReference type="GO" id="GO:0000049">
    <property type="term" value="F:tRNA binding"/>
    <property type="evidence" value="ECO:0007669"/>
    <property type="project" value="InterPro"/>
</dbReference>
<keyword evidence="7 11" id="KW-0067">ATP-binding</keyword>
<evidence type="ECO:0000256" key="3">
    <source>
        <dbReference type="ARBA" id="ARBA00011245"/>
    </source>
</evidence>
<evidence type="ECO:0000256" key="4">
    <source>
        <dbReference type="ARBA" id="ARBA00022490"/>
    </source>
</evidence>
<dbReference type="AlphaFoldDB" id="A0A1G8QY95"/>
<evidence type="ECO:0000256" key="9">
    <source>
        <dbReference type="ARBA" id="ARBA00023146"/>
    </source>
</evidence>
<keyword evidence="15" id="KW-1185">Reference proteome</keyword>
<evidence type="ECO:0000256" key="10">
    <source>
        <dbReference type="ARBA" id="ARBA00048351"/>
    </source>
</evidence>
<dbReference type="HAMAP" id="MF_00022">
    <property type="entry name" value="Glu_tRNA_synth_type1"/>
    <property type="match status" value="1"/>
</dbReference>
<dbReference type="FunFam" id="1.10.10.350:FF:000002">
    <property type="entry name" value="Glutamate--tRNA ligase"/>
    <property type="match status" value="1"/>
</dbReference>
<sequence length="492" mass="56466">MLTMTQNIRVRFAPSPTGHLHIGGARQALFNYLFARRHNGAFIVRIEDTDQARNVEDATDKLMQSLKWLGLDWDESIENGGPHAPYQSSERLDIYQTYIDRLLKEKKAYYCYMTSEELEAEREAQIARGEMPKYSGRDRDLTREQQQAYEAKGIKPVVRFRVPDSESEVVIDDVIRGQVSFETDGIGDFVIARSDGVPTYNFAVVIDDYLMEISHVIRGEEHLSNAPRQALLYDAFAWEQPRFAHAPLILNEDRQKMSKRDETIMQFVEQYRASGYLPEALVNFLALLGWSPASEEEKFSVEELSERFSLERVSKAPAVFDQDKLAWMNNQYMKEADPDRLTALVIPHLQKAGRLRDDFTEEDREWIRELVEIYQEQMHYAEEFVALTSLFFQSSIDYEGDALDVLKEPQVPEVMQSFSKQLDGVETFEVDGIKQAIKATQKETGHKGKRLFMPIRAAVTGQTHGPELPKAIKLLGKETVQARLVAASHIQE</sequence>
<dbReference type="InterPro" id="IPR049940">
    <property type="entry name" value="GluQ/Sye"/>
</dbReference>
<dbReference type="CDD" id="cd00808">
    <property type="entry name" value="GluRS_core"/>
    <property type="match status" value="1"/>
</dbReference>
<comment type="caution">
    <text evidence="11">Lacks conserved residue(s) required for the propagation of feature annotation.</text>
</comment>
<evidence type="ECO:0000259" key="13">
    <source>
        <dbReference type="Pfam" id="PF19269"/>
    </source>
</evidence>
<evidence type="ECO:0000256" key="1">
    <source>
        <dbReference type="ARBA" id="ARBA00004496"/>
    </source>
</evidence>
<evidence type="ECO:0000259" key="12">
    <source>
        <dbReference type="Pfam" id="PF00749"/>
    </source>
</evidence>
<dbReference type="EC" id="6.1.1.17" evidence="11"/>
<comment type="subunit">
    <text evidence="3 11">Monomer.</text>
</comment>
<protein>
    <recommendedName>
        <fullName evidence="11">Glutamate--tRNA ligase</fullName>
        <ecNumber evidence="11">6.1.1.17</ecNumber>
    </recommendedName>
    <alternativeName>
        <fullName evidence="11">Glutamyl-tRNA synthetase</fullName>
        <shortName evidence="11">GluRS</shortName>
    </alternativeName>
</protein>
<keyword evidence="5 11" id="KW-0436">Ligase</keyword>
<evidence type="ECO:0000256" key="2">
    <source>
        <dbReference type="ARBA" id="ARBA00007894"/>
    </source>
</evidence>
<feature type="binding site" evidence="11">
    <location>
        <position position="259"/>
    </location>
    <ligand>
        <name>ATP</name>
        <dbReference type="ChEBI" id="CHEBI:30616"/>
    </ligand>
</feature>
<evidence type="ECO:0000256" key="6">
    <source>
        <dbReference type="ARBA" id="ARBA00022741"/>
    </source>
</evidence>
<feature type="domain" description="Aminoacyl-tRNA synthetase class I anticodon-binding" evidence="13">
    <location>
        <begin position="341"/>
        <end position="486"/>
    </location>
</feature>
<dbReference type="EMBL" id="FNEN01000014">
    <property type="protein sequence ID" value="SDJ09593.1"/>
    <property type="molecule type" value="Genomic_DNA"/>
</dbReference>
<dbReference type="InterPro" id="IPR014729">
    <property type="entry name" value="Rossmann-like_a/b/a_fold"/>
</dbReference>
<keyword evidence="6 11" id="KW-0547">Nucleotide-binding</keyword>
<feature type="short sequence motif" description="'HIGH' region" evidence="11">
    <location>
        <begin position="14"/>
        <end position="24"/>
    </location>
</feature>
<evidence type="ECO:0000256" key="5">
    <source>
        <dbReference type="ARBA" id="ARBA00022598"/>
    </source>
</evidence>
<dbReference type="SUPFAM" id="SSF52374">
    <property type="entry name" value="Nucleotidylyl transferase"/>
    <property type="match status" value="1"/>
</dbReference>
<accession>A0A1G8QY95</accession>
<feature type="domain" description="Glutamyl/glutaminyl-tRNA synthetase class Ib catalytic" evidence="12">
    <location>
        <begin position="8"/>
        <end position="327"/>
    </location>
</feature>
<dbReference type="Pfam" id="PF00749">
    <property type="entry name" value="tRNA-synt_1c"/>
    <property type="match status" value="1"/>
</dbReference>
<comment type="similarity">
    <text evidence="2 11">Belongs to the class-I aminoacyl-tRNA synthetase family. Glutamate--tRNA ligase type 1 subfamily.</text>
</comment>
<comment type="catalytic activity">
    <reaction evidence="10 11">
        <text>tRNA(Glu) + L-glutamate + ATP = L-glutamyl-tRNA(Glu) + AMP + diphosphate</text>
        <dbReference type="Rhea" id="RHEA:23540"/>
        <dbReference type="Rhea" id="RHEA-COMP:9663"/>
        <dbReference type="Rhea" id="RHEA-COMP:9680"/>
        <dbReference type="ChEBI" id="CHEBI:29985"/>
        <dbReference type="ChEBI" id="CHEBI:30616"/>
        <dbReference type="ChEBI" id="CHEBI:33019"/>
        <dbReference type="ChEBI" id="CHEBI:78442"/>
        <dbReference type="ChEBI" id="CHEBI:78520"/>
        <dbReference type="ChEBI" id="CHEBI:456215"/>
        <dbReference type="EC" id="6.1.1.17"/>
    </reaction>
</comment>